<dbReference type="RefSeq" id="WP_238896887.1">
    <property type="nucleotide sequence ID" value="NZ_JAKOGG010000009.1"/>
</dbReference>
<proteinExistence type="predicted"/>
<name>A0ABT2FM40_9GAMM</name>
<organism evidence="1 2">
    <name type="scientific">Shewanella electrica</name>
    <dbReference type="NCBI Taxonomy" id="515560"/>
    <lineage>
        <taxon>Bacteria</taxon>
        <taxon>Pseudomonadati</taxon>
        <taxon>Pseudomonadota</taxon>
        <taxon>Gammaproteobacteria</taxon>
        <taxon>Alteromonadales</taxon>
        <taxon>Shewanellaceae</taxon>
        <taxon>Shewanella</taxon>
    </lineage>
</organism>
<accession>A0ABT2FM40</accession>
<sequence>MTMALPSGWLELTDNEAPIIRCYQKTYADGLAVLLTIAQRNDGYELWSSAESRCAGPAENCDSQHHHLEAAIAAALAEMTAWDNN</sequence>
<gene>
    <name evidence="1" type="ORF">L9G74_13235</name>
</gene>
<evidence type="ECO:0000313" key="1">
    <source>
        <dbReference type="EMBL" id="MCS4557409.1"/>
    </source>
</evidence>
<evidence type="ECO:0000313" key="2">
    <source>
        <dbReference type="Proteomes" id="UP001201549"/>
    </source>
</evidence>
<comment type="caution">
    <text evidence="1">The sequence shown here is derived from an EMBL/GenBank/DDBJ whole genome shotgun (WGS) entry which is preliminary data.</text>
</comment>
<protein>
    <submittedName>
        <fullName evidence="1">Uncharacterized protein</fullName>
    </submittedName>
</protein>
<dbReference type="Proteomes" id="UP001201549">
    <property type="component" value="Unassembled WGS sequence"/>
</dbReference>
<reference evidence="2" key="1">
    <citation type="submission" date="2023-07" db="EMBL/GenBank/DDBJ databases">
        <title>Shewanella mangrovi sp. nov., an acetaldehyde- degrading bacterium isolated from mangrove sediment.</title>
        <authorList>
            <person name="Liu Y."/>
        </authorList>
    </citation>
    <scope>NUCLEOTIDE SEQUENCE [LARGE SCALE GENOMIC DNA]</scope>
    <source>
        <strain evidence="2">C32</strain>
    </source>
</reference>
<keyword evidence="2" id="KW-1185">Reference proteome</keyword>
<dbReference type="EMBL" id="JAKOGG010000009">
    <property type="protein sequence ID" value="MCS4557409.1"/>
    <property type="molecule type" value="Genomic_DNA"/>
</dbReference>